<proteinExistence type="inferred from homology"/>
<evidence type="ECO:0000256" key="4">
    <source>
        <dbReference type="SAM" id="MobiDB-lite"/>
    </source>
</evidence>
<dbReference type="AlphaFoldDB" id="A0A072PJU5"/>
<dbReference type="PRINTS" id="PR00081">
    <property type="entry name" value="GDHRDH"/>
</dbReference>
<dbReference type="PANTHER" id="PTHR24320:SF272">
    <property type="entry name" value="NAD(P)-BINDING ROSSMANN-FOLD SUPERFAMILY PROTEIN"/>
    <property type="match status" value="1"/>
</dbReference>
<dbReference type="Proteomes" id="UP000027920">
    <property type="component" value="Unassembled WGS sequence"/>
</dbReference>
<organism evidence="5 6">
    <name type="scientific">Exophiala aquamarina CBS 119918</name>
    <dbReference type="NCBI Taxonomy" id="1182545"/>
    <lineage>
        <taxon>Eukaryota</taxon>
        <taxon>Fungi</taxon>
        <taxon>Dikarya</taxon>
        <taxon>Ascomycota</taxon>
        <taxon>Pezizomycotina</taxon>
        <taxon>Eurotiomycetes</taxon>
        <taxon>Chaetothyriomycetidae</taxon>
        <taxon>Chaetothyriales</taxon>
        <taxon>Herpotrichiellaceae</taxon>
        <taxon>Exophiala</taxon>
    </lineage>
</organism>
<dbReference type="InterPro" id="IPR002347">
    <property type="entry name" value="SDR_fam"/>
</dbReference>
<dbReference type="Gene3D" id="3.40.50.720">
    <property type="entry name" value="NAD(P)-binding Rossmann-like Domain"/>
    <property type="match status" value="1"/>
</dbReference>
<evidence type="ECO:0008006" key="7">
    <source>
        <dbReference type="Google" id="ProtNLM"/>
    </source>
</evidence>
<dbReference type="InterPro" id="IPR036291">
    <property type="entry name" value="NAD(P)-bd_dom_sf"/>
</dbReference>
<dbReference type="GeneID" id="25276870"/>
<comment type="caution">
    <text evidence="5">The sequence shown here is derived from an EMBL/GenBank/DDBJ whole genome shotgun (WGS) entry which is preliminary data.</text>
</comment>
<feature type="region of interest" description="Disordered" evidence="4">
    <location>
        <begin position="1"/>
        <end position="22"/>
    </location>
</feature>
<evidence type="ECO:0000256" key="2">
    <source>
        <dbReference type="ARBA" id="ARBA00022857"/>
    </source>
</evidence>
<dbReference type="GO" id="GO:0016491">
    <property type="term" value="F:oxidoreductase activity"/>
    <property type="evidence" value="ECO:0007669"/>
    <property type="project" value="UniProtKB-KW"/>
</dbReference>
<reference evidence="5 6" key="1">
    <citation type="submission" date="2013-03" db="EMBL/GenBank/DDBJ databases">
        <title>The Genome Sequence of Exophiala aquamarina CBS 119918.</title>
        <authorList>
            <consortium name="The Broad Institute Genomics Platform"/>
            <person name="Cuomo C."/>
            <person name="de Hoog S."/>
            <person name="Gorbushina A."/>
            <person name="Walker B."/>
            <person name="Young S.K."/>
            <person name="Zeng Q."/>
            <person name="Gargeya S."/>
            <person name="Fitzgerald M."/>
            <person name="Haas B."/>
            <person name="Abouelleil A."/>
            <person name="Allen A.W."/>
            <person name="Alvarado L."/>
            <person name="Arachchi H.M."/>
            <person name="Berlin A.M."/>
            <person name="Chapman S.B."/>
            <person name="Gainer-Dewar J."/>
            <person name="Goldberg J."/>
            <person name="Griggs A."/>
            <person name="Gujja S."/>
            <person name="Hansen M."/>
            <person name="Howarth C."/>
            <person name="Imamovic A."/>
            <person name="Ireland A."/>
            <person name="Larimer J."/>
            <person name="McCowan C."/>
            <person name="Murphy C."/>
            <person name="Pearson M."/>
            <person name="Poon T.W."/>
            <person name="Priest M."/>
            <person name="Roberts A."/>
            <person name="Saif S."/>
            <person name="Shea T."/>
            <person name="Sisk P."/>
            <person name="Sykes S."/>
            <person name="Wortman J."/>
            <person name="Nusbaum C."/>
            <person name="Birren B."/>
        </authorList>
    </citation>
    <scope>NUCLEOTIDE SEQUENCE [LARGE SCALE GENOMIC DNA]</scope>
    <source>
        <strain evidence="5 6">CBS 119918</strain>
    </source>
</reference>
<dbReference type="STRING" id="1182545.A0A072PJU5"/>
<protein>
    <recommendedName>
        <fullName evidence="7">Oxidoreductase</fullName>
    </recommendedName>
</protein>
<gene>
    <name evidence="5" type="ORF">A1O9_01924</name>
</gene>
<dbReference type="OrthoDB" id="191139at2759"/>
<evidence type="ECO:0000313" key="6">
    <source>
        <dbReference type="Proteomes" id="UP000027920"/>
    </source>
</evidence>
<evidence type="ECO:0000256" key="1">
    <source>
        <dbReference type="ARBA" id="ARBA00006484"/>
    </source>
</evidence>
<comment type="similarity">
    <text evidence="1">Belongs to the short-chain dehydrogenases/reductases (SDR) family.</text>
</comment>
<accession>A0A072PJU5</accession>
<name>A0A072PJU5_9EURO</name>
<dbReference type="HOGENOM" id="CLU_010194_44_0_1"/>
<dbReference type="VEuPathDB" id="FungiDB:A1O9_01924"/>
<dbReference type="SUPFAM" id="SSF51735">
    <property type="entry name" value="NAD(P)-binding Rossmann-fold domains"/>
    <property type="match status" value="1"/>
</dbReference>
<keyword evidence="3" id="KW-0560">Oxidoreductase</keyword>
<dbReference type="EMBL" id="AMGV01000002">
    <property type="protein sequence ID" value="KEF60364.1"/>
    <property type="molecule type" value="Genomic_DNA"/>
</dbReference>
<dbReference type="PANTHER" id="PTHR24320">
    <property type="entry name" value="RETINOL DEHYDROGENASE"/>
    <property type="match status" value="1"/>
</dbReference>
<dbReference type="Pfam" id="PF00106">
    <property type="entry name" value="adh_short"/>
    <property type="match status" value="1"/>
</dbReference>
<keyword evidence="2" id="KW-0521">NADP</keyword>
<sequence length="352" mass="38534">MDDPENPYAPAHRAPGGPNDDRPTAFQIIQHECLVGKLSDAVIFITGCSSGLGVETARALKSTGATLYLTARDLTKAREALGPDLANDPKVHLLKLDLDSLESVRQCAKEFLSKSDKLNILITNAGIRHVPFNKTKDGFEQHFAVNHLAHFLLTHMLLPTLERSSKLGFESRVVALSSTAHRHSAIVFSDLNLEQPGVYEKEKGYAQSKLANVYMASEITRRYGLAARAQDPRKPGVWGLAVHPGGIRSGLQKNSGAWEIVTWYYARNIMKLLNYMKSTEQGAATTVVAAVAKRFEARGGLYLEDCGLAVPVRKGWGLIDPGYVPGRTDNEEDARRLWGVSCRLVGVSDDGL</sequence>
<dbReference type="RefSeq" id="XP_013262954.1">
    <property type="nucleotide sequence ID" value="XM_013407500.1"/>
</dbReference>
<evidence type="ECO:0000256" key="3">
    <source>
        <dbReference type="ARBA" id="ARBA00023002"/>
    </source>
</evidence>
<evidence type="ECO:0000313" key="5">
    <source>
        <dbReference type="EMBL" id="KEF60364.1"/>
    </source>
</evidence>
<keyword evidence="6" id="KW-1185">Reference proteome</keyword>